<organism evidence="1 2">
    <name type="scientific">Populus trichocarpa</name>
    <name type="common">Western balsam poplar</name>
    <name type="synonym">Populus balsamifera subsp. trichocarpa</name>
    <dbReference type="NCBI Taxonomy" id="3694"/>
    <lineage>
        <taxon>Eukaryota</taxon>
        <taxon>Viridiplantae</taxon>
        <taxon>Streptophyta</taxon>
        <taxon>Embryophyta</taxon>
        <taxon>Tracheophyta</taxon>
        <taxon>Spermatophyta</taxon>
        <taxon>Magnoliopsida</taxon>
        <taxon>eudicotyledons</taxon>
        <taxon>Gunneridae</taxon>
        <taxon>Pentapetalae</taxon>
        <taxon>rosids</taxon>
        <taxon>fabids</taxon>
        <taxon>Malpighiales</taxon>
        <taxon>Salicaceae</taxon>
        <taxon>Saliceae</taxon>
        <taxon>Populus</taxon>
    </lineage>
</organism>
<sequence>MNAPAESRQGDFIDQVIVDMDKESFESISAALTNTSPEVNRRSSFSVRGVDTILNTRENLDSPLTWIEYNSMTFNFRLSMKHFGSETSRPGLFSNPTTFKDPLEFNPWRSKEFDSFVVSKNLMPFVGGRRKCAGTELTILLMASIFLQKLVTKYK</sequence>
<dbReference type="GO" id="GO:0016705">
    <property type="term" value="F:oxidoreductase activity, acting on paired donors, with incorporation or reduction of molecular oxygen"/>
    <property type="evidence" value="ECO:0007669"/>
    <property type="project" value="InterPro"/>
</dbReference>
<dbReference type="GO" id="GO:0004497">
    <property type="term" value="F:monooxygenase activity"/>
    <property type="evidence" value="ECO:0007669"/>
    <property type="project" value="InterPro"/>
</dbReference>
<dbReference type="Proteomes" id="UP000006729">
    <property type="component" value="Chromosome 1"/>
</dbReference>
<dbReference type="InterPro" id="IPR036396">
    <property type="entry name" value="Cyt_P450_sf"/>
</dbReference>
<evidence type="ECO:0000313" key="1">
    <source>
        <dbReference type="EMBL" id="PNT57047.1"/>
    </source>
</evidence>
<dbReference type="GO" id="GO:0020037">
    <property type="term" value="F:heme binding"/>
    <property type="evidence" value="ECO:0007669"/>
    <property type="project" value="InterPro"/>
</dbReference>
<evidence type="ECO:0008006" key="3">
    <source>
        <dbReference type="Google" id="ProtNLM"/>
    </source>
</evidence>
<reference evidence="1 2" key="1">
    <citation type="journal article" date="2006" name="Science">
        <title>The genome of black cottonwood, Populus trichocarpa (Torr. &amp; Gray).</title>
        <authorList>
            <person name="Tuskan G.A."/>
            <person name="Difazio S."/>
            <person name="Jansson S."/>
            <person name="Bohlmann J."/>
            <person name="Grigoriev I."/>
            <person name="Hellsten U."/>
            <person name="Putnam N."/>
            <person name="Ralph S."/>
            <person name="Rombauts S."/>
            <person name="Salamov A."/>
            <person name="Schein J."/>
            <person name="Sterck L."/>
            <person name="Aerts A."/>
            <person name="Bhalerao R.R."/>
            <person name="Bhalerao R.P."/>
            <person name="Blaudez D."/>
            <person name="Boerjan W."/>
            <person name="Brun A."/>
            <person name="Brunner A."/>
            <person name="Busov V."/>
            <person name="Campbell M."/>
            <person name="Carlson J."/>
            <person name="Chalot M."/>
            <person name="Chapman J."/>
            <person name="Chen G.L."/>
            <person name="Cooper D."/>
            <person name="Coutinho P.M."/>
            <person name="Couturier J."/>
            <person name="Covert S."/>
            <person name="Cronk Q."/>
            <person name="Cunningham R."/>
            <person name="Davis J."/>
            <person name="Degroeve S."/>
            <person name="Dejardin A."/>
            <person name="Depamphilis C."/>
            <person name="Detter J."/>
            <person name="Dirks B."/>
            <person name="Dubchak I."/>
            <person name="Duplessis S."/>
            <person name="Ehlting J."/>
            <person name="Ellis B."/>
            <person name="Gendler K."/>
            <person name="Goodstein D."/>
            <person name="Gribskov M."/>
            <person name="Grimwood J."/>
            <person name="Groover A."/>
            <person name="Gunter L."/>
            <person name="Hamberger B."/>
            <person name="Heinze B."/>
            <person name="Helariutta Y."/>
            <person name="Henrissat B."/>
            <person name="Holligan D."/>
            <person name="Holt R."/>
            <person name="Huang W."/>
            <person name="Islam-Faridi N."/>
            <person name="Jones S."/>
            <person name="Jones-Rhoades M."/>
            <person name="Jorgensen R."/>
            <person name="Joshi C."/>
            <person name="Kangasjarvi J."/>
            <person name="Karlsson J."/>
            <person name="Kelleher C."/>
            <person name="Kirkpatrick R."/>
            <person name="Kirst M."/>
            <person name="Kohler A."/>
            <person name="Kalluri U."/>
            <person name="Larimer F."/>
            <person name="Leebens-Mack J."/>
            <person name="Leple J.C."/>
            <person name="Locascio P."/>
            <person name="Lou Y."/>
            <person name="Lucas S."/>
            <person name="Martin F."/>
            <person name="Montanini B."/>
            <person name="Napoli C."/>
            <person name="Nelson D.R."/>
            <person name="Nelson C."/>
            <person name="Nieminen K."/>
            <person name="Nilsson O."/>
            <person name="Pereda V."/>
            <person name="Peter G."/>
            <person name="Philippe R."/>
            <person name="Pilate G."/>
            <person name="Poliakov A."/>
            <person name="Razumovskaya J."/>
            <person name="Richardson P."/>
            <person name="Rinaldi C."/>
            <person name="Ritland K."/>
            <person name="Rouze P."/>
            <person name="Ryaboy D."/>
            <person name="Schmutz J."/>
            <person name="Schrader J."/>
            <person name="Segerman B."/>
            <person name="Shin H."/>
            <person name="Siddiqui A."/>
            <person name="Sterky F."/>
            <person name="Terry A."/>
            <person name="Tsai C.J."/>
            <person name="Uberbacher E."/>
            <person name="Unneberg P."/>
            <person name="Vahala J."/>
            <person name="Wall K."/>
            <person name="Wessler S."/>
            <person name="Yang G."/>
            <person name="Yin T."/>
            <person name="Douglas C."/>
            <person name="Marra M."/>
            <person name="Sandberg G."/>
            <person name="Van de Peer Y."/>
            <person name="Rokhsar D."/>
        </authorList>
    </citation>
    <scope>NUCLEOTIDE SEQUENCE [LARGE SCALE GENOMIC DNA]</scope>
    <source>
        <strain evidence="2">cv. Nisqually</strain>
    </source>
</reference>
<dbReference type="Pfam" id="PF00067">
    <property type="entry name" value="p450"/>
    <property type="match status" value="1"/>
</dbReference>
<protein>
    <recommendedName>
        <fullName evidence="3">Cytochrome P450</fullName>
    </recommendedName>
</protein>
<dbReference type="GO" id="GO:0005506">
    <property type="term" value="F:iron ion binding"/>
    <property type="evidence" value="ECO:0007669"/>
    <property type="project" value="InterPro"/>
</dbReference>
<dbReference type="SUPFAM" id="SSF48264">
    <property type="entry name" value="Cytochrome P450"/>
    <property type="match status" value="1"/>
</dbReference>
<proteinExistence type="predicted"/>
<dbReference type="InParanoid" id="A0A2K2C4U2"/>
<gene>
    <name evidence="1" type="ORF">POPTR_001G278100</name>
</gene>
<name>A0A2K2C4U2_POPTR</name>
<dbReference type="AlphaFoldDB" id="A0A2K2C4U2"/>
<keyword evidence="2" id="KW-1185">Reference proteome</keyword>
<dbReference type="EMBL" id="CM009290">
    <property type="protein sequence ID" value="PNT57047.1"/>
    <property type="molecule type" value="Genomic_DNA"/>
</dbReference>
<accession>A0A2K2C4U2</accession>
<dbReference type="InterPro" id="IPR001128">
    <property type="entry name" value="Cyt_P450"/>
</dbReference>
<evidence type="ECO:0000313" key="2">
    <source>
        <dbReference type="Proteomes" id="UP000006729"/>
    </source>
</evidence>
<dbReference type="STRING" id="3694.A0A2K2C4U2"/>
<dbReference type="Gene3D" id="1.10.630.10">
    <property type="entry name" value="Cytochrome P450"/>
    <property type="match status" value="1"/>
</dbReference>